<dbReference type="InterPro" id="IPR002656">
    <property type="entry name" value="Acyl_transf_3_dom"/>
</dbReference>
<reference evidence="3 4" key="1">
    <citation type="submission" date="2019-01" db="EMBL/GenBank/DDBJ databases">
        <title>Genome sequence of Salinicola endophyticus REST5.</title>
        <authorList>
            <person name="Nascimento F.X."/>
        </authorList>
    </citation>
    <scope>NUCLEOTIDE SEQUENCE [LARGE SCALE GENOMIC DNA]</scope>
    <source>
        <strain evidence="3 4">REST5</strain>
    </source>
</reference>
<dbReference type="GO" id="GO:0016746">
    <property type="term" value="F:acyltransferase activity"/>
    <property type="evidence" value="ECO:0007669"/>
    <property type="project" value="UniProtKB-KW"/>
</dbReference>
<feature type="transmembrane region" description="Helical" evidence="1">
    <location>
        <begin position="258"/>
        <end position="277"/>
    </location>
</feature>
<keyword evidence="4" id="KW-1185">Reference proteome</keyword>
<feature type="transmembrane region" description="Helical" evidence="1">
    <location>
        <begin position="292"/>
        <end position="313"/>
    </location>
</feature>
<evidence type="ECO:0000256" key="1">
    <source>
        <dbReference type="SAM" id="Phobius"/>
    </source>
</evidence>
<keyword evidence="1" id="KW-0812">Transmembrane</keyword>
<feature type="transmembrane region" description="Helical" evidence="1">
    <location>
        <begin position="160"/>
        <end position="183"/>
    </location>
</feature>
<accession>A0ABY8FBU2</accession>
<sequence length="428" mass="47783">MHALKKRRYHGLEWLRFLMALWMVAYHFGGIYSDMPDLLRSVIGMGFFATSTFFMLSGFLLAHVALDDTGGMKMGGPAFVARRLCNLYPIHVITLLLALGLLLFQYPIRPEGVHVYFNSHPYLPLSDEARAAFAGRISWPSALGHIALQLTLLQAWEPRFLWLNGASWSISALLFFYACFPLLAPRLMRLQRWGLALLVVWGLYAAGPLVATLSGAFDYVTVGMLHRNPLFRLPEFLTGILLYRALQTAGLAELLRRLRYPLLALGLCGVPVGVWLLKLDGLHLYYLTHNGLLLPFQALVLLSATAFASPASAANRARLQHLGEAALCIFALHTPLIGPFARATRWLLLRWHEGWVAASGNAALKFAIPLWTMAIHLTLIVVLALIMQRYVVKPLRGWLERRLPAAWQPQPRPGAGDQPTALRQVALS</sequence>
<name>A0ABY8FBU2_9GAMM</name>
<feature type="domain" description="Acyltransferase 3" evidence="2">
    <location>
        <begin position="10"/>
        <end position="367"/>
    </location>
</feature>
<dbReference type="EMBL" id="CP035631">
    <property type="protein sequence ID" value="WFF40235.1"/>
    <property type="molecule type" value="Genomic_DNA"/>
</dbReference>
<feature type="transmembrane region" description="Helical" evidence="1">
    <location>
        <begin position="368"/>
        <end position="392"/>
    </location>
</feature>
<keyword evidence="3" id="KW-0012">Acyltransferase</keyword>
<feature type="transmembrane region" description="Helical" evidence="1">
    <location>
        <begin position="12"/>
        <end position="32"/>
    </location>
</feature>
<dbReference type="Pfam" id="PF01757">
    <property type="entry name" value="Acyl_transf_3"/>
    <property type="match status" value="1"/>
</dbReference>
<dbReference type="RefSeq" id="WP_110678264.1">
    <property type="nucleotide sequence ID" value="NZ_CP035631.1"/>
</dbReference>
<feature type="transmembrane region" description="Helical" evidence="1">
    <location>
        <begin position="325"/>
        <end position="348"/>
    </location>
</feature>
<gene>
    <name evidence="3" type="ORF">EVC62_01295</name>
</gene>
<evidence type="ECO:0000259" key="2">
    <source>
        <dbReference type="Pfam" id="PF01757"/>
    </source>
</evidence>
<evidence type="ECO:0000313" key="3">
    <source>
        <dbReference type="EMBL" id="WFF40235.1"/>
    </source>
</evidence>
<proteinExistence type="predicted"/>
<evidence type="ECO:0000313" key="4">
    <source>
        <dbReference type="Proteomes" id="UP001321526"/>
    </source>
</evidence>
<keyword evidence="1" id="KW-0472">Membrane</keyword>
<dbReference type="Proteomes" id="UP001321526">
    <property type="component" value="Chromosome"/>
</dbReference>
<organism evidence="3 4">
    <name type="scientific">Salinicola endophyticus</name>
    <dbReference type="NCBI Taxonomy" id="1949083"/>
    <lineage>
        <taxon>Bacteria</taxon>
        <taxon>Pseudomonadati</taxon>
        <taxon>Pseudomonadota</taxon>
        <taxon>Gammaproteobacteria</taxon>
        <taxon>Oceanospirillales</taxon>
        <taxon>Halomonadaceae</taxon>
        <taxon>Salinicola</taxon>
    </lineage>
</organism>
<protein>
    <submittedName>
        <fullName evidence="3">Acyltransferase</fullName>
    </submittedName>
</protein>
<feature type="transmembrane region" description="Helical" evidence="1">
    <location>
        <begin position="38"/>
        <end position="66"/>
    </location>
</feature>
<keyword evidence="3" id="KW-0808">Transferase</keyword>
<feature type="transmembrane region" description="Helical" evidence="1">
    <location>
        <begin position="87"/>
        <end position="108"/>
    </location>
</feature>
<keyword evidence="1" id="KW-1133">Transmembrane helix</keyword>
<feature type="transmembrane region" description="Helical" evidence="1">
    <location>
        <begin position="195"/>
        <end position="217"/>
    </location>
</feature>